<feature type="region of interest" description="Disordered" evidence="1">
    <location>
        <begin position="210"/>
        <end position="246"/>
    </location>
</feature>
<gene>
    <name evidence="2" type="ORF">BJX68DRAFT_235397</name>
</gene>
<organism evidence="2 3">
    <name type="scientific">Aspergillus pseudodeflectus</name>
    <dbReference type="NCBI Taxonomy" id="176178"/>
    <lineage>
        <taxon>Eukaryota</taxon>
        <taxon>Fungi</taxon>
        <taxon>Dikarya</taxon>
        <taxon>Ascomycota</taxon>
        <taxon>Pezizomycotina</taxon>
        <taxon>Eurotiomycetes</taxon>
        <taxon>Eurotiomycetidae</taxon>
        <taxon>Eurotiales</taxon>
        <taxon>Aspergillaceae</taxon>
        <taxon>Aspergillus</taxon>
        <taxon>Aspergillus subgen. Nidulantes</taxon>
    </lineage>
</organism>
<dbReference type="RefSeq" id="XP_070900363.1">
    <property type="nucleotide sequence ID" value="XM_071039882.1"/>
</dbReference>
<keyword evidence="3" id="KW-1185">Reference proteome</keyword>
<sequence length="476" mass="52053">MSADLFAEFGVGPSTSHPSRAPNQQAVISQTSSLIPDFDKADQAFTAQSSNPLNGPTPSYTQQQNATGYPIRSEFNNFGDFEQPQQPVNGNDVLFDATLESFSDDGSDDWGEFETAEAPPTRSHSNPPEKQKAMMASKSKVSHDSKPSRGAQAIPNLLDSLDTLSMNERPSHNNRPSNKKSIDDALTIGSCVSQPQPPRPKLPMEEEPFEEWGDFTDGPIQTSQPSSAKTSAQQVSSKSGELSQPTKAALGSGVRTMQAHKPVTQSTPTSHVRPTNIPPPSILLGLFPQLFEQLRQEGTEAKKKAQQKESLDAVALSIICTLKAVARVVAGRTLRWKRDAILSQSMRIGPARSGKVGGMKLSTVTKNEDIKEQQEAVDVINMWRDRAALFNSVIQAAGRRPVQVVSETTRVTTATLGQGAIKASHACALCGLKRDERIPKLDENVEDSFGEWWTEHWGHTECRHFWEDNMGLLGQR</sequence>
<evidence type="ECO:0008006" key="4">
    <source>
        <dbReference type="Google" id="ProtNLM"/>
    </source>
</evidence>
<feature type="compositionally biased region" description="Polar residues" evidence="1">
    <location>
        <begin position="13"/>
        <end position="34"/>
    </location>
</feature>
<feature type="compositionally biased region" description="Polar residues" evidence="1">
    <location>
        <begin position="219"/>
        <end position="246"/>
    </location>
</feature>
<reference evidence="2 3" key="1">
    <citation type="submission" date="2024-07" db="EMBL/GenBank/DDBJ databases">
        <title>Section-level genome sequencing and comparative genomics of Aspergillus sections Usti and Cavernicolus.</title>
        <authorList>
            <consortium name="Lawrence Berkeley National Laboratory"/>
            <person name="Nybo J.L."/>
            <person name="Vesth T.C."/>
            <person name="Theobald S."/>
            <person name="Frisvad J.C."/>
            <person name="Larsen T.O."/>
            <person name="Kjaerboelling I."/>
            <person name="Rothschild-Mancinelli K."/>
            <person name="Lyhne E.K."/>
            <person name="Kogle M.E."/>
            <person name="Barry K."/>
            <person name="Clum A."/>
            <person name="Na H."/>
            <person name="Ledsgaard L."/>
            <person name="Lin J."/>
            <person name="Lipzen A."/>
            <person name="Kuo A."/>
            <person name="Riley R."/>
            <person name="Mondo S."/>
            <person name="LaButti K."/>
            <person name="Haridas S."/>
            <person name="Pangalinan J."/>
            <person name="Salamov A.A."/>
            <person name="Simmons B.A."/>
            <person name="Magnuson J.K."/>
            <person name="Chen J."/>
            <person name="Drula E."/>
            <person name="Henrissat B."/>
            <person name="Wiebenga A."/>
            <person name="Lubbers R.J."/>
            <person name="Gomes A.C."/>
            <person name="Macurrencykelacurrency M.R."/>
            <person name="Stajich J."/>
            <person name="Grigoriev I.V."/>
            <person name="Mortensen U.H."/>
            <person name="De vries R.P."/>
            <person name="Baker S.E."/>
            <person name="Andersen M.R."/>
        </authorList>
    </citation>
    <scope>NUCLEOTIDE SEQUENCE [LARGE SCALE GENOMIC DNA]</scope>
    <source>
        <strain evidence="2 3">CBS 756.74</strain>
    </source>
</reference>
<accession>A0ABR4KJA3</accession>
<evidence type="ECO:0000313" key="3">
    <source>
        <dbReference type="Proteomes" id="UP001610444"/>
    </source>
</evidence>
<protein>
    <recommendedName>
        <fullName evidence="4">Serine/threonine-protein kinase ppk6</fullName>
    </recommendedName>
</protein>
<feature type="compositionally biased region" description="Polar residues" evidence="1">
    <location>
        <begin position="45"/>
        <end position="67"/>
    </location>
</feature>
<feature type="region of interest" description="Disordered" evidence="1">
    <location>
        <begin position="1"/>
        <end position="157"/>
    </location>
</feature>
<dbReference type="GeneID" id="98155046"/>
<dbReference type="EMBL" id="JBFXLR010000016">
    <property type="protein sequence ID" value="KAL2852360.1"/>
    <property type="molecule type" value="Genomic_DNA"/>
</dbReference>
<proteinExistence type="predicted"/>
<dbReference type="PANTHER" id="PTHR42084">
    <property type="entry name" value="YALI0E26631P"/>
    <property type="match status" value="1"/>
</dbReference>
<evidence type="ECO:0000313" key="2">
    <source>
        <dbReference type="EMBL" id="KAL2852360.1"/>
    </source>
</evidence>
<dbReference type="Proteomes" id="UP001610444">
    <property type="component" value="Unassembled WGS sequence"/>
</dbReference>
<feature type="compositionally biased region" description="Acidic residues" evidence="1">
    <location>
        <begin position="102"/>
        <end position="115"/>
    </location>
</feature>
<name>A0ABR4KJA3_9EURO</name>
<dbReference type="PANTHER" id="PTHR42084:SF1">
    <property type="entry name" value="SERINE_THREONINE-PROTEIN KINASE PPK6"/>
    <property type="match status" value="1"/>
</dbReference>
<comment type="caution">
    <text evidence="2">The sequence shown here is derived from an EMBL/GenBank/DDBJ whole genome shotgun (WGS) entry which is preliminary data.</text>
</comment>
<evidence type="ECO:0000256" key="1">
    <source>
        <dbReference type="SAM" id="MobiDB-lite"/>
    </source>
</evidence>